<dbReference type="Gene3D" id="3.90.550.10">
    <property type="entry name" value="Spore Coat Polysaccharide Biosynthesis Protein SpsA, Chain A"/>
    <property type="match status" value="1"/>
</dbReference>
<protein>
    <submittedName>
        <fullName evidence="2">Glucose-1-phosphate cytidylyltransferase</fullName>
        <ecNumber evidence="2">2.7.7.33</ecNumber>
    </submittedName>
</protein>
<evidence type="ECO:0000313" key="2">
    <source>
        <dbReference type="EMBL" id="MBR0598682.1"/>
    </source>
</evidence>
<reference evidence="2" key="1">
    <citation type="submission" date="2021-04" db="EMBL/GenBank/DDBJ databases">
        <title>Sinoanaerobacter chloroacetimidivorans sp. nov., an obligate anaerobic bacterium isolated from anaerobic sludge.</title>
        <authorList>
            <person name="Bao Y."/>
        </authorList>
    </citation>
    <scope>NUCLEOTIDE SEQUENCE</scope>
    <source>
        <strain evidence="2">BAD-6</strain>
    </source>
</reference>
<keyword evidence="3" id="KW-1185">Reference proteome</keyword>
<keyword evidence="2" id="KW-0548">Nucleotidyltransferase</keyword>
<evidence type="ECO:0000313" key="3">
    <source>
        <dbReference type="Proteomes" id="UP000675664"/>
    </source>
</evidence>
<dbReference type="RefSeq" id="WP_227018814.1">
    <property type="nucleotide sequence ID" value="NZ_JAGSND010000008.1"/>
</dbReference>
<dbReference type="InterPro" id="IPR005835">
    <property type="entry name" value="NTP_transferase_dom"/>
</dbReference>
<dbReference type="SUPFAM" id="SSF53448">
    <property type="entry name" value="Nucleotide-diphospho-sugar transferases"/>
    <property type="match status" value="1"/>
</dbReference>
<accession>A0A8J7W0S4</accession>
<sequence length="256" mass="29569">MKTVILCGGKGTRMREETEFRPKPLVRIGEKPIIWHIMKIYSHFGFNDFVLCVGYKGDMIKRYFMEMYCLNNDFTISTGRHSDICFHTQNDENWNVTIVDTGLESQTGKRIKQIKKYIDTDEFMLTYGDGLSDVDIKELIASHRKSGKIATLTGVNPNSPFGVFQIEDGIVTSFKEKPILDDVINGGYMVLNKEVFDYIPDQDCAFEQEPLHHLAKDSELSIYKHNGFWTAIDTYKDIERVNELWNGGEAPWKLWD</sequence>
<dbReference type="GO" id="GO:0009243">
    <property type="term" value="P:O antigen biosynthetic process"/>
    <property type="evidence" value="ECO:0007669"/>
    <property type="project" value="InterPro"/>
</dbReference>
<dbReference type="InterPro" id="IPR013446">
    <property type="entry name" value="G1P_cyt_trans-like"/>
</dbReference>
<keyword evidence="2" id="KW-0808">Transferase</keyword>
<gene>
    <name evidence="2" type="primary">rfbF</name>
    <name evidence="2" type="ORF">KCX82_12395</name>
</gene>
<feature type="domain" description="Nucleotidyl transferase" evidence="1">
    <location>
        <begin position="2"/>
        <end position="239"/>
    </location>
</feature>
<dbReference type="Proteomes" id="UP000675664">
    <property type="component" value="Unassembled WGS sequence"/>
</dbReference>
<dbReference type="CDD" id="cd02524">
    <property type="entry name" value="G1P_cytidylyltransferase"/>
    <property type="match status" value="1"/>
</dbReference>
<organism evidence="2 3">
    <name type="scientific">Sinanaerobacter chloroacetimidivorans</name>
    <dbReference type="NCBI Taxonomy" id="2818044"/>
    <lineage>
        <taxon>Bacteria</taxon>
        <taxon>Bacillati</taxon>
        <taxon>Bacillota</taxon>
        <taxon>Clostridia</taxon>
        <taxon>Peptostreptococcales</taxon>
        <taxon>Anaerovoracaceae</taxon>
        <taxon>Sinanaerobacter</taxon>
    </lineage>
</organism>
<dbReference type="PANTHER" id="PTHR47183">
    <property type="entry name" value="GLUCOSE-1-PHOSPHATE CYTIDYLYLTRANSFERASE-RELATED"/>
    <property type="match status" value="1"/>
</dbReference>
<reference evidence="2" key="2">
    <citation type="submission" date="2021-04" db="EMBL/GenBank/DDBJ databases">
        <authorList>
            <person name="Liu J."/>
        </authorList>
    </citation>
    <scope>NUCLEOTIDE SEQUENCE</scope>
    <source>
        <strain evidence="2">BAD-6</strain>
    </source>
</reference>
<dbReference type="Pfam" id="PF00483">
    <property type="entry name" value="NTP_transferase"/>
    <property type="match status" value="1"/>
</dbReference>
<dbReference type="EC" id="2.7.7.33" evidence="2"/>
<comment type="caution">
    <text evidence="2">The sequence shown here is derived from an EMBL/GenBank/DDBJ whole genome shotgun (WGS) entry which is preliminary data.</text>
</comment>
<dbReference type="AlphaFoldDB" id="A0A8J7W0S4"/>
<dbReference type="GO" id="GO:0047343">
    <property type="term" value="F:glucose-1-phosphate cytidylyltransferase activity"/>
    <property type="evidence" value="ECO:0007669"/>
    <property type="project" value="UniProtKB-EC"/>
</dbReference>
<proteinExistence type="predicted"/>
<name>A0A8J7W0S4_9FIRM</name>
<dbReference type="InterPro" id="IPR046981">
    <property type="entry name" value="G1P_cyt_trans"/>
</dbReference>
<dbReference type="EMBL" id="JAGSND010000008">
    <property type="protein sequence ID" value="MBR0598682.1"/>
    <property type="molecule type" value="Genomic_DNA"/>
</dbReference>
<dbReference type="InterPro" id="IPR029044">
    <property type="entry name" value="Nucleotide-diphossugar_trans"/>
</dbReference>
<evidence type="ECO:0000259" key="1">
    <source>
        <dbReference type="Pfam" id="PF00483"/>
    </source>
</evidence>
<dbReference type="NCBIfam" id="TIGR02623">
    <property type="entry name" value="G1P_cyt_trans"/>
    <property type="match status" value="1"/>
</dbReference>
<dbReference type="PANTHER" id="PTHR47183:SF2">
    <property type="entry name" value="GLUCOSE-1-PHOSPHATE CYTIDYLYLTRANSFERASE-RELATED"/>
    <property type="match status" value="1"/>
</dbReference>